<proteinExistence type="inferred from homology"/>
<evidence type="ECO:0000313" key="3">
    <source>
        <dbReference type="EMBL" id="GHD20034.1"/>
    </source>
</evidence>
<organism evidence="3 4">
    <name type="scientific">Streptomyces finlayi</name>
    <dbReference type="NCBI Taxonomy" id="67296"/>
    <lineage>
        <taxon>Bacteria</taxon>
        <taxon>Bacillati</taxon>
        <taxon>Actinomycetota</taxon>
        <taxon>Actinomycetes</taxon>
        <taxon>Kitasatosporales</taxon>
        <taxon>Streptomycetaceae</taxon>
        <taxon>Streptomyces</taxon>
    </lineage>
</organism>
<dbReference type="CDD" id="cd03451">
    <property type="entry name" value="FkbR2"/>
    <property type="match status" value="1"/>
</dbReference>
<accession>A0A918X9L0</accession>
<sequence>MTGTLPQGYRRTAANRIRENVGWGYDDFITGRIIEHRPARTVTETDNLLGTALAGNTAPIHTDAHYAATTRWGQILVCGGVTLNLVAGMTVRSTSGLTLANLTLDDVRFTHPVFVGDTLYAETEIVGRRRSESRPDQGLVTCRTRGHNQDHTLVVTFTRTFLVPTDPDAVRDATGY</sequence>
<dbReference type="InterPro" id="IPR029069">
    <property type="entry name" value="HotDog_dom_sf"/>
</dbReference>
<dbReference type="Gene3D" id="3.10.129.10">
    <property type="entry name" value="Hotdog Thioesterase"/>
    <property type="match status" value="1"/>
</dbReference>
<dbReference type="Pfam" id="PF01575">
    <property type="entry name" value="MaoC_dehydratas"/>
    <property type="match status" value="1"/>
</dbReference>
<name>A0A918X9L0_9ACTN</name>
<dbReference type="AlphaFoldDB" id="A0A918X9L0"/>
<evidence type="ECO:0000259" key="2">
    <source>
        <dbReference type="Pfam" id="PF01575"/>
    </source>
</evidence>
<dbReference type="EMBL" id="BMVC01000038">
    <property type="protein sequence ID" value="GHD20034.1"/>
    <property type="molecule type" value="Genomic_DNA"/>
</dbReference>
<dbReference type="InterPro" id="IPR052342">
    <property type="entry name" value="MCH/BMMD"/>
</dbReference>
<evidence type="ECO:0000256" key="1">
    <source>
        <dbReference type="ARBA" id="ARBA00005254"/>
    </source>
</evidence>
<dbReference type="PANTHER" id="PTHR43664">
    <property type="entry name" value="MONOAMINE OXIDASE-RELATED"/>
    <property type="match status" value="1"/>
</dbReference>
<feature type="domain" description="MaoC-like" evidence="2">
    <location>
        <begin position="31"/>
        <end position="132"/>
    </location>
</feature>
<protein>
    <submittedName>
        <fullName evidence="3">Molybdenum cofactor biosynthesis protein MoeC</fullName>
    </submittedName>
</protein>
<comment type="caution">
    <text evidence="3">The sequence shown here is derived from an EMBL/GenBank/DDBJ whole genome shotgun (WGS) entry which is preliminary data.</text>
</comment>
<gene>
    <name evidence="3" type="primary">sapE</name>
    <name evidence="3" type="ORF">GCM10010334_84190</name>
</gene>
<dbReference type="RefSeq" id="WP_189828695.1">
    <property type="nucleotide sequence ID" value="NZ_BMVC01000038.1"/>
</dbReference>
<reference evidence="3" key="2">
    <citation type="submission" date="2020-09" db="EMBL/GenBank/DDBJ databases">
        <authorList>
            <person name="Sun Q."/>
            <person name="Ohkuma M."/>
        </authorList>
    </citation>
    <scope>NUCLEOTIDE SEQUENCE</scope>
    <source>
        <strain evidence="3">JCM 4637</strain>
    </source>
</reference>
<dbReference type="SUPFAM" id="SSF54637">
    <property type="entry name" value="Thioesterase/thiol ester dehydrase-isomerase"/>
    <property type="match status" value="1"/>
</dbReference>
<evidence type="ECO:0000313" key="4">
    <source>
        <dbReference type="Proteomes" id="UP000638353"/>
    </source>
</evidence>
<dbReference type="Proteomes" id="UP000638353">
    <property type="component" value="Unassembled WGS sequence"/>
</dbReference>
<dbReference type="InterPro" id="IPR002539">
    <property type="entry name" value="MaoC-like_dom"/>
</dbReference>
<comment type="similarity">
    <text evidence="1">Belongs to the enoyl-CoA hydratase/isomerase family.</text>
</comment>
<reference evidence="3" key="1">
    <citation type="journal article" date="2014" name="Int. J. Syst. Evol. Microbiol.">
        <title>Complete genome sequence of Corynebacterium casei LMG S-19264T (=DSM 44701T), isolated from a smear-ripened cheese.</title>
        <authorList>
            <consortium name="US DOE Joint Genome Institute (JGI-PGF)"/>
            <person name="Walter F."/>
            <person name="Albersmeier A."/>
            <person name="Kalinowski J."/>
            <person name="Ruckert C."/>
        </authorList>
    </citation>
    <scope>NUCLEOTIDE SEQUENCE</scope>
    <source>
        <strain evidence="3">JCM 4637</strain>
    </source>
</reference>
<dbReference type="PANTHER" id="PTHR43664:SF1">
    <property type="entry name" value="BETA-METHYLMALYL-COA DEHYDRATASE"/>
    <property type="match status" value="1"/>
</dbReference>